<dbReference type="EC" id="4.2.99.18" evidence="15"/>
<keyword evidence="13 15" id="KW-0326">Glycosidase</keyword>
<dbReference type="RefSeq" id="WP_260747866.1">
    <property type="nucleotide sequence ID" value="NZ_CP092109.1"/>
</dbReference>
<evidence type="ECO:0000256" key="3">
    <source>
        <dbReference type="ARBA" id="ARBA00011245"/>
    </source>
</evidence>
<evidence type="ECO:0000313" key="18">
    <source>
        <dbReference type="EMBL" id="UWZ79514.1"/>
    </source>
</evidence>
<evidence type="ECO:0000256" key="13">
    <source>
        <dbReference type="ARBA" id="ARBA00023295"/>
    </source>
</evidence>
<dbReference type="InterPro" id="IPR020629">
    <property type="entry name" value="FPG_Glyclase"/>
</dbReference>
<organism evidence="18 19">
    <name type="scientific">Geoalkalibacter halelectricus</name>
    <dbReference type="NCBI Taxonomy" id="2847045"/>
    <lineage>
        <taxon>Bacteria</taxon>
        <taxon>Pseudomonadati</taxon>
        <taxon>Thermodesulfobacteriota</taxon>
        <taxon>Desulfuromonadia</taxon>
        <taxon>Desulfuromonadales</taxon>
        <taxon>Geoalkalibacteraceae</taxon>
        <taxon>Geoalkalibacter</taxon>
    </lineage>
</organism>
<keyword evidence="8 15" id="KW-0862">Zinc</keyword>
<evidence type="ECO:0000256" key="14">
    <source>
        <dbReference type="ARBA" id="ARBA00044632"/>
    </source>
</evidence>
<dbReference type="EC" id="3.2.2.23" evidence="15"/>
<dbReference type="SUPFAM" id="SSF46946">
    <property type="entry name" value="S13-like H2TH domain"/>
    <property type="match status" value="1"/>
</dbReference>
<dbReference type="PANTHER" id="PTHR22993">
    <property type="entry name" value="FORMAMIDOPYRIMIDINE-DNA GLYCOSYLASE"/>
    <property type="match status" value="1"/>
</dbReference>
<feature type="domain" description="FPG-type" evidence="16">
    <location>
        <begin position="237"/>
        <end position="271"/>
    </location>
</feature>
<evidence type="ECO:0000259" key="17">
    <source>
        <dbReference type="PROSITE" id="PS51068"/>
    </source>
</evidence>
<dbReference type="SUPFAM" id="SSF81624">
    <property type="entry name" value="N-terminal domain of MutM-like DNA repair proteins"/>
    <property type="match status" value="1"/>
</dbReference>
<feature type="binding site" evidence="15">
    <location>
        <position position="110"/>
    </location>
    <ligand>
        <name>DNA</name>
        <dbReference type="ChEBI" id="CHEBI:16991"/>
    </ligand>
</feature>
<evidence type="ECO:0000256" key="11">
    <source>
        <dbReference type="ARBA" id="ARBA00023239"/>
    </source>
</evidence>
<dbReference type="Pfam" id="PF06827">
    <property type="entry name" value="zf-FPG_IleRS"/>
    <property type="match status" value="1"/>
</dbReference>
<evidence type="ECO:0000256" key="10">
    <source>
        <dbReference type="ARBA" id="ARBA00023204"/>
    </source>
</evidence>
<comment type="subunit">
    <text evidence="3 15">Monomer.</text>
</comment>
<dbReference type="NCBIfam" id="NF002211">
    <property type="entry name" value="PRK01103.1"/>
    <property type="match status" value="1"/>
</dbReference>
<evidence type="ECO:0000256" key="2">
    <source>
        <dbReference type="ARBA" id="ARBA00009409"/>
    </source>
</evidence>
<evidence type="ECO:0000256" key="5">
    <source>
        <dbReference type="ARBA" id="ARBA00022763"/>
    </source>
</evidence>
<dbReference type="Gene3D" id="3.20.190.10">
    <property type="entry name" value="MutM-like, N-terminal"/>
    <property type="match status" value="1"/>
</dbReference>
<dbReference type="Pfam" id="PF01149">
    <property type="entry name" value="Fapy_DNA_glyco"/>
    <property type="match status" value="1"/>
</dbReference>
<comment type="catalytic activity">
    <reaction evidence="14 15">
        <text>2'-deoxyribonucleotide-(2'-deoxyribose 5'-phosphate)-2'-deoxyribonucleotide-DNA = a 3'-end 2'-deoxyribonucleotide-(2,3-dehydro-2,3-deoxyribose 5'-phosphate)-DNA + a 5'-end 5'-phospho-2'-deoxyribonucleoside-DNA + H(+)</text>
        <dbReference type="Rhea" id="RHEA:66592"/>
        <dbReference type="Rhea" id="RHEA-COMP:13180"/>
        <dbReference type="Rhea" id="RHEA-COMP:16897"/>
        <dbReference type="Rhea" id="RHEA-COMP:17067"/>
        <dbReference type="ChEBI" id="CHEBI:15378"/>
        <dbReference type="ChEBI" id="CHEBI:136412"/>
        <dbReference type="ChEBI" id="CHEBI:157695"/>
        <dbReference type="ChEBI" id="CHEBI:167181"/>
        <dbReference type="EC" id="4.2.99.18"/>
    </reaction>
</comment>
<dbReference type="InterPro" id="IPR015887">
    <property type="entry name" value="DNA_glyclase_Znf_dom_DNA_BS"/>
</dbReference>
<dbReference type="GO" id="GO:0140078">
    <property type="term" value="F:class I DNA-(apurinic or apyrimidinic site) endonuclease activity"/>
    <property type="evidence" value="ECO:0007669"/>
    <property type="project" value="UniProtKB-EC"/>
</dbReference>
<accession>A0ABY5ZM17</accession>
<keyword evidence="4 15" id="KW-0479">Metal-binding</keyword>
<proteinExistence type="inferred from homology"/>
<dbReference type="InterPro" id="IPR000214">
    <property type="entry name" value="Znf_DNA_glyclase/AP_lyase"/>
</dbReference>
<comment type="function">
    <text evidence="15">Involved in base excision repair of DNA damaged by oxidation or by mutagenic agents. Acts as DNA glycosylase that recognizes and removes damaged bases. Has a preference for oxidized purines, such as 7,8-dihydro-8-oxoguanine (8-oxoG). Has AP (apurinic/apyrimidinic) lyase activity and introduces nicks in the DNA strand. Cleaves the DNA backbone by beta-delta elimination to generate a single-strand break at the site of the removed base with both 3'- and 5'-phosphates.</text>
</comment>
<feature type="active site" description="Proton donor" evidence="15">
    <location>
        <position position="3"/>
    </location>
</feature>
<feature type="active site" description="Proton donor; for delta-elimination activity" evidence="15">
    <location>
        <position position="261"/>
    </location>
</feature>
<dbReference type="SMART" id="SM01232">
    <property type="entry name" value="H2TH"/>
    <property type="match status" value="1"/>
</dbReference>
<feature type="binding site" evidence="15">
    <location>
        <position position="91"/>
    </location>
    <ligand>
        <name>DNA</name>
        <dbReference type="ChEBI" id="CHEBI:16991"/>
    </ligand>
</feature>
<evidence type="ECO:0000256" key="15">
    <source>
        <dbReference type="HAMAP-Rule" id="MF_00103"/>
    </source>
</evidence>
<keyword evidence="10 15" id="KW-0234">DNA repair</keyword>
<evidence type="ECO:0000256" key="6">
    <source>
        <dbReference type="ARBA" id="ARBA00022771"/>
    </source>
</evidence>
<evidence type="ECO:0000256" key="1">
    <source>
        <dbReference type="ARBA" id="ARBA00001668"/>
    </source>
</evidence>
<keyword evidence="6 15" id="KW-0863">Zinc-finger</keyword>
<dbReference type="EMBL" id="CP092109">
    <property type="protein sequence ID" value="UWZ79514.1"/>
    <property type="molecule type" value="Genomic_DNA"/>
</dbReference>
<feature type="active site" description="Schiff-base intermediate with DNA" evidence="15">
    <location>
        <position position="2"/>
    </location>
</feature>
<comment type="cofactor">
    <cofactor evidence="15">
        <name>Zn(2+)</name>
        <dbReference type="ChEBI" id="CHEBI:29105"/>
    </cofactor>
    <text evidence="15">Binds 1 zinc ion per subunit.</text>
</comment>
<evidence type="ECO:0000259" key="16">
    <source>
        <dbReference type="PROSITE" id="PS51066"/>
    </source>
</evidence>
<keyword evidence="12 15" id="KW-0511">Multifunctional enzyme</keyword>
<keyword evidence="19" id="KW-1185">Reference proteome</keyword>
<evidence type="ECO:0000256" key="9">
    <source>
        <dbReference type="ARBA" id="ARBA00023125"/>
    </source>
</evidence>
<dbReference type="NCBIfam" id="TIGR00577">
    <property type="entry name" value="fpg"/>
    <property type="match status" value="1"/>
</dbReference>
<keyword evidence="5 15" id="KW-0227">DNA damage</keyword>
<dbReference type="InterPro" id="IPR010979">
    <property type="entry name" value="Ribosomal_uS13-like_H2TH"/>
</dbReference>
<dbReference type="PROSITE" id="PS51066">
    <property type="entry name" value="ZF_FPG_2"/>
    <property type="match status" value="1"/>
</dbReference>
<evidence type="ECO:0000256" key="8">
    <source>
        <dbReference type="ARBA" id="ARBA00022833"/>
    </source>
</evidence>
<dbReference type="HAMAP" id="MF_00103">
    <property type="entry name" value="Fapy_DNA_glycosyl"/>
    <property type="match status" value="1"/>
</dbReference>
<dbReference type="InterPro" id="IPR010663">
    <property type="entry name" value="Znf_FPG/IleRS"/>
</dbReference>
<sequence length="271" mass="30080">MPELPEVETVRRGIAPHLRGRHITRILVREPRLRRLVPADLAPRFAGARVEEIQRRGKYLLFETAVGWLILHLGMSGSLRLVAAAQAPQKHDHLDMVLDDGQALRFTDPRRFGLLLWTQENPLGHPLLAGLGPEPLDASFDGAYLWNHARGRRLAVKSYIMDSRVVVGVGNIYASEALFRARIRPDRAAGTIGPERYARLAQAIKEVLAEAIEAGGTTLRDFVDGSGRPGYFRMQLQVYGRGGEPCPACGRALSVARIGQRSSFFCRSCQK</sequence>
<keyword evidence="11 15" id="KW-0456">Lyase</keyword>
<evidence type="ECO:0000256" key="4">
    <source>
        <dbReference type="ARBA" id="ARBA00022723"/>
    </source>
</evidence>
<dbReference type="PROSITE" id="PS01242">
    <property type="entry name" value="ZF_FPG_1"/>
    <property type="match status" value="1"/>
</dbReference>
<dbReference type="InterPro" id="IPR035937">
    <property type="entry name" value="FPG_N"/>
</dbReference>
<reference evidence="18" key="1">
    <citation type="journal article" date="2022" name="Environ. Microbiol.">
        <title>Geoalkalibacter halelectricus SAP #1 sp. nov. possessing extracellular electron transfer and mineral#reducing capabilities from a haloalkaline environment.</title>
        <authorList>
            <person name="Yadav S."/>
            <person name="Singh R."/>
            <person name="Sundharam S.S."/>
            <person name="Chaudhary S."/>
            <person name="Krishnamurthi S."/>
            <person name="Patil S.A."/>
        </authorList>
    </citation>
    <scope>NUCLEOTIDE SEQUENCE</scope>
    <source>
        <strain evidence="18">SAP-1</strain>
    </source>
</reference>
<dbReference type="InterPro" id="IPR012319">
    <property type="entry name" value="FPG_cat"/>
</dbReference>
<feature type="domain" description="Formamidopyrimidine-DNA glycosylase catalytic" evidence="17">
    <location>
        <begin position="2"/>
        <end position="113"/>
    </location>
</feature>
<dbReference type="GO" id="GO:0008534">
    <property type="term" value="F:oxidized purine nucleobase lesion DNA N-glycosylase activity"/>
    <property type="evidence" value="ECO:0007669"/>
    <property type="project" value="UniProtKB-EC"/>
</dbReference>
<feature type="binding site" evidence="15">
    <location>
        <position position="152"/>
    </location>
    <ligand>
        <name>DNA</name>
        <dbReference type="ChEBI" id="CHEBI:16991"/>
    </ligand>
</feature>
<dbReference type="CDD" id="cd08966">
    <property type="entry name" value="EcFpg-like_N"/>
    <property type="match status" value="1"/>
</dbReference>
<dbReference type="InterPro" id="IPR015886">
    <property type="entry name" value="H2TH_FPG"/>
</dbReference>
<dbReference type="Gene3D" id="1.10.8.50">
    <property type="match status" value="1"/>
</dbReference>
<dbReference type="SMART" id="SM00898">
    <property type="entry name" value="Fapy_DNA_glyco"/>
    <property type="match status" value="1"/>
</dbReference>
<keyword evidence="7 15" id="KW-0378">Hydrolase</keyword>
<evidence type="ECO:0000256" key="7">
    <source>
        <dbReference type="ARBA" id="ARBA00022801"/>
    </source>
</evidence>
<comment type="catalytic activity">
    <reaction evidence="1 15">
        <text>Hydrolysis of DNA containing ring-opened 7-methylguanine residues, releasing 2,6-diamino-4-hydroxy-5-(N-methyl)formamidopyrimidine.</text>
        <dbReference type="EC" id="3.2.2.23"/>
    </reaction>
</comment>
<dbReference type="Pfam" id="PF06831">
    <property type="entry name" value="H2TH"/>
    <property type="match status" value="1"/>
</dbReference>
<dbReference type="SUPFAM" id="SSF57716">
    <property type="entry name" value="Glucocorticoid receptor-like (DNA-binding domain)"/>
    <property type="match status" value="1"/>
</dbReference>
<dbReference type="PROSITE" id="PS51068">
    <property type="entry name" value="FPG_CAT"/>
    <property type="match status" value="1"/>
</dbReference>
<comment type="similarity">
    <text evidence="2 15">Belongs to the FPG family.</text>
</comment>
<feature type="active site" description="Proton donor; for beta-elimination activity" evidence="15">
    <location>
        <position position="58"/>
    </location>
</feature>
<gene>
    <name evidence="15 18" type="primary">mutM</name>
    <name evidence="15" type="synonym">fpg</name>
    <name evidence="18" type="ORF">L9S41_17800</name>
</gene>
<name>A0ABY5ZM17_9BACT</name>
<evidence type="ECO:0000313" key="19">
    <source>
        <dbReference type="Proteomes" id="UP001060414"/>
    </source>
</evidence>
<protein>
    <recommendedName>
        <fullName evidence="15">Formamidopyrimidine-DNA glycosylase</fullName>
        <shortName evidence="15">Fapy-DNA glycosylase</shortName>
        <ecNumber evidence="15">3.2.2.23</ecNumber>
    </recommendedName>
    <alternativeName>
        <fullName evidence="15">DNA-(apurinic or apyrimidinic site) lyase MutM</fullName>
        <shortName evidence="15">AP lyase MutM</shortName>
        <ecNumber evidence="15">4.2.99.18</ecNumber>
    </alternativeName>
</protein>
<evidence type="ECO:0000256" key="12">
    <source>
        <dbReference type="ARBA" id="ARBA00023268"/>
    </source>
</evidence>
<dbReference type="PANTHER" id="PTHR22993:SF9">
    <property type="entry name" value="FORMAMIDOPYRIMIDINE-DNA GLYCOSYLASE"/>
    <property type="match status" value="1"/>
</dbReference>
<keyword evidence="9 15" id="KW-0238">DNA-binding</keyword>
<dbReference type="Proteomes" id="UP001060414">
    <property type="component" value="Chromosome"/>
</dbReference>